<evidence type="ECO:0000313" key="2">
    <source>
        <dbReference type="Proteomes" id="UP000826661"/>
    </source>
</evidence>
<gene>
    <name evidence="1" type="ORF">H0G86_006079</name>
</gene>
<protein>
    <submittedName>
        <fullName evidence="1">Uncharacterized protein</fullName>
    </submittedName>
</protein>
<evidence type="ECO:0000313" key="1">
    <source>
        <dbReference type="EMBL" id="QYS98923.1"/>
    </source>
</evidence>
<organism evidence="1 2">
    <name type="scientific">Trichoderma simmonsii</name>
    <dbReference type="NCBI Taxonomy" id="1491479"/>
    <lineage>
        <taxon>Eukaryota</taxon>
        <taxon>Fungi</taxon>
        <taxon>Dikarya</taxon>
        <taxon>Ascomycota</taxon>
        <taxon>Pezizomycotina</taxon>
        <taxon>Sordariomycetes</taxon>
        <taxon>Hypocreomycetidae</taxon>
        <taxon>Hypocreales</taxon>
        <taxon>Hypocreaceae</taxon>
        <taxon>Trichoderma</taxon>
    </lineage>
</organism>
<accession>A0A8G0LCU0</accession>
<name>A0A8G0LCU0_9HYPO</name>
<reference evidence="1 2" key="1">
    <citation type="journal article" date="2021" name="BMC Genomics">
        <title>Telomere-to-telomere genome assembly of asparaginase-producing Trichoderma simmonsii.</title>
        <authorList>
            <person name="Chung D."/>
            <person name="Kwon Y.M."/>
            <person name="Yang Y."/>
        </authorList>
    </citation>
    <scope>NUCLEOTIDE SEQUENCE [LARGE SCALE GENOMIC DNA]</scope>
    <source>
        <strain evidence="1 2">GH-Sj1</strain>
    </source>
</reference>
<keyword evidence="2" id="KW-1185">Reference proteome</keyword>
<proteinExistence type="predicted"/>
<sequence>MGLCMYERNFFHFVGIVSKSPPNMATMSNQSLRAAVWSVGRLNGRTARSSGLMSRQFSTSPAHGVRAVFAETENTEMNKILNTIQENIILPAYLPEKQRRLVFDPKMKSYLEQNPIIIEVEGLEHKFSSIDHFTGIENSKTILAEALSSMKSQDDWANLGTLLAGYKKAGIRLKANHWGKIVRMAGKSGNIHAVIECAKQSDKTGLLFTNRETVVRVLSYINEKVSGSNWDEAETKQAQKWADQVIDLIQRREHTVEGQPTRERLHFSRVVRGMTLFTRASAIKVKQAAGEDVEQDVLLLKDEVELLSSLWKDSANANLEEVAEFAKLNPTLERNSSPKGVKIPTALNGSAYVQVLAQNIKGIALAREIVGEEAQGLAPVEVALAEHLRHFVQTSKSPTKGWDQEYSKIVGQAPKW</sequence>
<dbReference type="EMBL" id="CP075866">
    <property type="protein sequence ID" value="QYS98923.1"/>
    <property type="molecule type" value="Genomic_DNA"/>
</dbReference>
<dbReference type="Proteomes" id="UP000826661">
    <property type="component" value="Chromosome III"/>
</dbReference>
<dbReference type="AlphaFoldDB" id="A0A8G0LCU0"/>